<gene>
    <name evidence="1" type="ORF">PAMC26577_38080</name>
</gene>
<comment type="caution">
    <text evidence="1">The sequence shown here is derived from an EMBL/GenBank/DDBJ whole genome shotgun (WGS) entry which is preliminary data.</text>
</comment>
<evidence type="ECO:0000313" key="1">
    <source>
        <dbReference type="EMBL" id="OTP66399.1"/>
    </source>
</evidence>
<sequence length="136" mass="14701">MATDDRLLNATTIAQLPTECMQTSKLTPQKAARWIWFADQPVYTIWSANREHVDVPTPLDWIGEGALITRVDGAVSWRALSAGGCTFLDACADDLLLDLAIEKSIAVEPSLDVGAMLSSLVSAGVFTARGHDHFLS</sequence>
<name>A0A242M5C7_CABSO</name>
<dbReference type="EMBL" id="NBTZ01000161">
    <property type="protein sequence ID" value="OTP66399.1"/>
    <property type="molecule type" value="Genomic_DNA"/>
</dbReference>
<reference evidence="1 2" key="1">
    <citation type="submission" date="2017-03" db="EMBL/GenBank/DDBJ databases">
        <title>Genome analysis of strain PAMC 26577.</title>
        <authorList>
            <person name="Oh H.-M."/>
            <person name="Yang J.-A."/>
        </authorList>
    </citation>
    <scope>NUCLEOTIDE SEQUENCE [LARGE SCALE GENOMIC DNA]</scope>
    <source>
        <strain evidence="1 2">PAMC 26577</strain>
    </source>
</reference>
<dbReference type="Proteomes" id="UP000195221">
    <property type="component" value="Unassembled WGS sequence"/>
</dbReference>
<dbReference type="AlphaFoldDB" id="A0A242M5C7"/>
<proteinExistence type="predicted"/>
<accession>A0A242M5C7</accession>
<protein>
    <submittedName>
        <fullName evidence="1">Uncharacterized protein</fullName>
    </submittedName>
</protein>
<organism evidence="1 2">
    <name type="scientific">Caballeronia sordidicola</name>
    <name type="common">Burkholderia sordidicola</name>
    <dbReference type="NCBI Taxonomy" id="196367"/>
    <lineage>
        <taxon>Bacteria</taxon>
        <taxon>Pseudomonadati</taxon>
        <taxon>Pseudomonadota</taxon>
        <taxon>Betaproteobacteria</taxon>
        <taxon>Burkholderiales</taxon>
        <taxon>Burkholderiaceae</taxon>
        <taxon>Caballeronia</taxon>
    </lineage>
</organism>
<evidence type="ECO:0000313" key="2">
    <source>
        <dbReference type="Proteomes" id="UP000195221"/>
    </source>
</evidence>